<dbReference type="EMBL" id="JAVBVO010000001">
    <property type="protein sequence ID" value="MDZ5757366.1"/>
    <property type="molecule type" value="Genomic_DNA"/>
</dbReference>
<feature type="domain" description="Pesticidal crystal protein Cry22Aa Ig-like" evidence="3">
    <location>
        <begin position="393"/>
        <end position="466"/>
    </location>
</feature>
<dbReference type="Pfam" id="PF16403">
    <property type="entry name" value="Bact_surface_Ig-like"/>
    <property type="match status" value="1"/>
</dbReference>
<organism evidence="4 5">
    <name type="scientific">Carnobacterium maltaromaticum</name>
    <name type="common">Carnobacterium piscicola</name>
    <dbReference type="NCBI Taxonomy" id="2751"/>
    <lineage>
        <taxon>Bacteria</taxon>
        <taxon>Bacillati</taxon>
        <taxon>Bacillota</taxon>
        <taxon>Bacilli</taxon>
        <taxon>Lactobacillales</taxon>
        <taxon>Carnobacteriaceae</taxon>
        <taxon>Carnobacterium</taxon>
    </lineage>
</organism>
<feature type="chain" id="PRO_5043813162" evidence="1">
    <location>
        <begin position="26"/>
        <end position="624"/>
    </location>
</feature>
<evidence type="ECO:0000313" key="4">
    <source>
        <dbReference type="EMBL" id="MDZ5757366.1"/>
    </source>
</evidence>
<dbReference type="InterPro" id="IPR013783">
    <property type="entry name" value="Ig-like_fold"/>
</dbReference>
<evidence type="ECO:0000256" key="1">
    <source>
        <dbReference type="SAM" id="SignalP"/>
    </source>
</evidence>
<evidence type="ECO:0000259" key="3">
    <source>
        <dbReference type="Pfam" id="PF16403"/>
    </source>
</evidence>
<dbReference type="Proteomes" id="UP001290462">
    <property type="component" value="Unassembled WGS sequence"/>
</dbReference>
<evidence type="ECO:0000313" key="5">
    <source>
        <dbReference type="Proteomes" id="UP001290462"/>
    </source>
</evidence>
<dbReference type="AlphaFoldDB" id="A0AAW9JXE6"/>
<feature type="domain" description="S-layer protein C-terminal" evidence="2">
    <location>
        <begin position="583"/>
        <end position="614"/>
    </location>
</feature>
<accession>A0AAW9JXE6</accession>
<gene>
    <name evidence="4" type="ORF">RAK27_01685</name>
</gene>
<reference evidence="4" key="1">
    <citation type="submission" date="2023-08" db="EMBL/GenBank/DDBJ databases">
        <title>Genomic characterization of piscicolin 126 produced by Carnobacterium maltaromaticum CM22 strain isolated from salmon (Salmo salar).</title>
        <authorList>
            <person name="Gonzalez-Gragera E."/>
            <person name="Garcia-Lopez J.D."/>
            <person name="Teso-Perez C."/>
            <person name="Gimenez-Hernandez I."/>
            <person name="Peralta-Sanchez J.M."/>
            <person name="Valdivia E."/>
            <person name="Montalban-Lopez M."/>
            <person name="Martin-Platero A.M."/>
            <person name="Banos A."/>
            <person name="Martinez-Bueno M."/>
        </authorList>
    </citation>
    <scope>NUCLEOTIDE SEQUENCE</scope>
    <source>
        <strain evidence="4">CM22</strain>
    </source>
</reference>
<dbReference type="Gene3D" id="2.60.40.10">
    <property type="entry name" value="Immunoglobulins"/>
    <property type="match status" value="1"/>
</dbReference>
<dbReference type="InterPro" id="IPR032179">
    <property type="entry name" value="Cry22Aa_Ig-like"/>
</dbReference>
<evidence type="ECO:0000259" key="2">
    <source>
        <dbReference type="Pfam" id="PF03217"/>
    </source>
</evidence>
<name>A0AAW9JXE6_CARML</name>
<protein>
    <submittedName>
        <fullName evidence="4">DUF5011 domain-containing protein</fullName>
    </submittedName>
</protein>
<feature type="signal peptide" evidence="1">
    <location>
        <begin position="1"/>
        <end position="25"/>
    </location>
</feature>
<dbReference type="InterPro" id="IPR024968">
    <property type="entry name" value="SlpA_C_lactobacillus"/>
</dbReference>
<proteinExistence type="predicted"/>
<keyword evidence="1" id="KW-0732">Signal</keyword>
<comment type="caution">
    <text evidence="4">The sequence shown here is derived from an EMBL/GenBank/DDBJ whole genome shotgun (WGS) entry which is preliminary data.</text>
</comment>
<dbReference type="Pfam" id="PF03217">
    <property type="entry name" value="SlpA"/>
    <property type="match status" value="1"/>
</dbReference>
<dbReference type="RefSeq" id="WP_322808336.1">
    <property type="nucleotide sequence ID" value="NZ_JAVBVO010000001.1"/>
</dbReference>
<sequence length="624" mass="67513">MNKVKFITLNAVLVLGLLPIGTTLASVETVHAEEISQRAGVGSLLDDKLKQTSSIGVDVLAQHADALAAIVNQQANEGILTNYSAEPERKAAMESLYKTILISEDGTFTLHSLTNQISSAQLIINGKTSITANEIKEAQSLTIEFKLFEFNLPDPSTSQMVTVNVNPYSVKSTTINTKIESSYQAETGISVKTPAGIPVESDDIEVKHIGGPVNANGIPLDLIEAGIADATGNFINVGSYNEELEVKVAGTVVASNLKRTIIVGIGEFQPSFRGEAGQGTRYDHGSTVANSIDFLAIEGDQVTAEQLEQKIKSDVITNFHISDKNAIASTSYQELTNPAALSVDTSSINLFKSGTYQIPVTYSKPGSKIVSTITVPTKVIAVSPPVIRFSEGQNLTIKAGESFDMTKNLNVFENQAAAANPTNSGKNVTWSIEGNIDTNKEGVYTLRYIATNIKGAKTELTRIITVEKSSETPKVENYTTVGYVNYVPGYGIRVWEAPNQTATDYFLPHASAWKIDQKATFKDGSVWYRVGKNQWVDGKYISLSPVTSGEEVSVDGIATINYVAGYSVNVYSSPLSSEASWTGKQLKHGTKWRTFKKTTLNGTTFYNLGGNQWVDSQYIIFSEN</sequence>